<evidence type="ECO:0000313" key="3">
    <source>
        <dbReference type="Proteomes" id="UP000477750"/>
    </source>
</evidence>
<keyword evidence="3" id="KW-1185">Reference proteome</keyword>
<dbReference type="Proteomes" id="UP000477750">
    <property type="component" value="Unassembled WGS sequence"/>
</dbReference>
<sequence length="177" mass="19157">MTEILDIPLHPLAVHAPVILVPLLVLLGFAYVLVPPLRRHLGWAVAVLTLLAPASAFLAIWSGGEFANDTDYFPNGWTDAIREHEAHGRRLLWILVGVIPVWWLFAALDRGRRAALKRAAGDAPAADGEAAKPDDPAATGRRIVMLVLGLIVLGLLAWAGWTVFQSGHSGAEMVWGR</sequence>
<keyword evidence="1" id="KW-1133">Transmembrane helix</keyword>
<organism evidence="2 3">
    <name type="scientific">Glycomyces albidus</name>
    <dbReference type="NCBI Taxonomy" id="2656774"/>
    <lineage>
        <taxon>Bacteria</taxon>
        <taxon>Bacillati</taxon>
        <taxon>Actinomycetota</taxon>
        <taxon>Actinomycetes</taxon>
        <taxon>Glycomycetales</taxon>
        <taxon>Glycomycetaceae</taxon>
        <taxon>Glycomyces</taxon>
    </lineage>
</organism>
<protein>
    <recommendedName>
        <fullName evidence="4">DUF2231 domain-containing protein</fullName>
    </recommendedName>
</protein>
<feature type="transmembrane region" description="Helical" evidence="1">
    <location>
        <begin position="91"/>
        <end position="108"/>
    </location>
</feature>
<dbReference type="RefSeq" id="WP_153027871.1">
    <property type="nucleotide sequence ID" value="NZ_WIAO01000057.1"/>
</dbReference>
<dbReference type="AlphaFoldDB" id="A0A6L5GGH7"/>
<evidence type="ECO:0000313" key="2">
    <source>
        <dbReference type="EMBL" id="MQM28790.1"/>
    </source>
</evidence>
<evidence type="ECO:0008006" key="4">
    <source>
        <dbReference type="Google" id="ProtNLM"/>
    </source>
</evidence>
<evidence type="ECO:0000256" key="1">
    <source>
        <dbReference type="SAM" id="Phobius"/>
    </source>
</evidence>
<feature type="transmembrane region" description="Helical" evidence="1">
    <location>
        <begin position="12"/>
        <end position="34"/>
    </location>
</feature>
<keyword evidence="1" id="KW-0472">Membrane</keyword>
<name>A0A6L5GGH7_9ACTN</name>
<gene>
    <name evidence="2" type="ORF">GFD30_24975</name>
</gene>
<proteinExistence type="predicted"/>
<feature type="transmembrane region" description="Helical" evidence="1">
    <location>
        <begin position="41"/>
        <end position="61"/>
    </location>
</feature>
<reference evidence="2 3" key="1">
    <citation type="submission" date="2019-10" db="EMBL/GenBank/DDBJ databases">
        <title>Glycomyces albidus sp. nov., a novel actinomycete isolated from rhizosphere soil of wheat (Triticum aestivum L.).</title>
        <authorList>
            <person name="Qian L."/>
        </authorList>
    </citation>
    <scope>NUCLEOTIDE SEQUENCE [LARGE SCALE GENOMIC DNA]</scope>
    <source>
        <strain evidence="2 3">NEAU-7082</strain>
    </source>
</reference>
<keyword evidence="1" id="KW-0812">Transmembrane</keyword>
<comment type="caution">
    <text evidence="2">The sequence shown here is derived from an EMBL/GenBank/DDBJ whole genome shotgun (WGS) entry which is preliminary data.</text>
</comment>
<feature type="transmembrane region" description="Helical" evidence="1">
    <location>
        <begin position="143"/>
        <end position="164"/>
    </location>
</feature>
<accession>A0A6L5GGH7</accession>
<dbReference type="EMBL" id="WIAO01000057">
    <property type="protein sequence ID" value="MQM28790.1"/>
    <property type="molecule type" value="Genomic_DNA"/>
</dbReference>